<dbReference type="PROSITE" id="PS51257">
    <property type="entry name" value="PROKAR_LIPOPROTEIN"/>
    <property type="match status" value="1"/>
</dbReference>
<proteinExistence type="predicted"/>
<evidence type="ECO:0000313" key="2">
    <source>
        <dbReference type="EMBL" id="MFC1572702.1"/>
    </source>
</evidence>
<gene>
    <name evidence="2" type="ORF">ACFL6M_03795</name>
</gene>
<evidence type="ECO:0000313" key="3">
    <source>
        <dbReference type="Proteomes" id="UP001593833"/>
    </source>
</evidence>
<feature type="signal peptide" evidence="1">
    <location>
        <begin position="1"/>
        <end position="19"/>
    </location>
</feature>
<dbReference type="Gene3D" id="2.60.40.4070">
    <property type="match status" value="1"/>
</dbReference>
<sequence>MSRTVIAACLLAATGCAPAIRTMPKPAPEPIAETPLLAKSPDIIVVASETAYDPETGSISYMLPEPALVRIRIGVQNGPLLRTLVDWEPRAAGQHVTIWDRTDETGNISYLGRRDITVVITCIRPGEEAAMQPKACALGLRKSPEILISFPGESEQNTDGIPVVTGVVPVRIEVGVKEKAWLTNSQYEVAIYIDHVFVIEEEEGLSPFSYLLNTQGMNEGEHVITANVLSYDGEVGTRSARCYVRKGK</sequence>
<dbReference type="Proteomes" id="UP001593833">
    <property type="component" value="Unassembled WGS sequence"/>
</dbReference>
<organism evidence="2 3">
    <name type="scientific">Eiseniibacteriota bacterium</name>
    <dbReference type="NCBI Taxonomy" id="2212470"/>
    <lineage>
        <taxon>Bacteria</taxon>
        <taxon>Candidatus Eiseniibacteriota</taxon>
    </lineage>
</organism>
<dbReference type="EMBL" id="JBHPKH010000031">
    <property type="protein sequence ID" value="MFC1572702.1"/>
    <property type="molecule type" value="Genomic_DNA"/>
</dbReference>
<name>A0ABV6YK38_UNCEI</name>
<comment type="caution">
    <text evidence="2">The sequence shown here is derived from an EMBL/GenBank/DDBJ whole genome shotgun (WGS) entry which is preliminary data.</text>
</comment>
<feature type="chain" id="PRO_5045533907" evidence="1">
    <location>
        <begin position="20"/>
        <end position="248"/>
    </location>
</feature>
<keyword evidence="1" id="KW-0732">Signal</keyword>
<accession>A0ABV6YK38</accession>
<protein>
    <submittedName>
        <fullName evidence="2">Uncharacterized protein</fullName>
    </submittedName>
</protein>
<evidence type="ECO:0000256" key="1">
    <source>
        <dbReference type="SAM" id="SignalP"/>
    </source>
</evidence>
<keyword evidence="3" id="KW-1185">Reference proteome</keyword>
<reference evidence="2 3" key="1">
    <citation type="submission" date="2024-09" db="EMBL/GenBank/DDBJ databases">
        <authorList>
            <person name="D'Angelo T."/>
        </authorList>
    </citation>
    <scope>NUCLEOTIDE SEQUENCE [LARGE SCALE GENOMIC DNA]</scope>
    <source>
        <strain evidence="2">SAG AM-320-E07</strain>
    </source>
</reference>